<protein>
    <recommendedName>
        <fullName evidence="4">DUF5673 domain-containing protein</fullName>
    </recommendedName>
</protein>
<organism evidence="2 3">
    <name type="scientific">Paenibacillus gallinarum</name>
    <dbReference type="NCBI Taxonomy" id="2762232"/>
    <lineage>
        <taxon>Bacteria</taxon>
        <taxon>Bacillati</taxon>
        <taxon>Bacillota</taxon>
        <taxon>Bacilli</taxon>
        <taxon>Bacillales</taxon>
        <taxon>Paenibacillaceae</taxon>
        <taxon>Paenibacillus</taxon>
    </lineage>
</organism>
<feature type="transmembrane region" description="Helical" evidence="1">
    <location>
        <begin position="42"/>
        <end position="58"/>
    </location>
</feature>
<sequence>MLSFQIISLIVYLGLSAVILCHSIWLRGRVGQIRFDGQGKQQSFLTIVVFILGGVYLISSTGILRYGLFIIAFIVHYFVTRFYVGTKGIKYGTRFYSFDQVRSYRGYSDTNELSLFLHGKTNDIYLRPRISYHSSTIRQILEQEGIESVNDPEDTTEHGTMK</sequence>
<evidence type="ECO:0000313" key="3">
    <source>
        <dbReference type="Proteomes" id="UP000608071"/>
    </source>
</evidence>
<keyword evidence="1" id="KW-1133">Transmembrane helix</keyword>
<evidence type="ECO:0000313" key="2">
    <source>
        <dbReference type="EMBL" id="MBD7970760.1"/>
    </source>
</evidence>
<proteinExistence type="predicted"/>
<evidence type="ECO:0008006" key="4">
    <source>
        <dbReference type="Google" id="ProtNLM"/>
    </source>
</evidence>
<comment type="caution">
    <text evidence="2">The sequence shown here is derived from an EMBL/GenBank/DDBJ whole genome shotgun (WGS) entry which is preliminary data.</text>
</comment>
<feature type="transmembrane region" description="Helical" evidence="1">
    <location>
        <begin position="64"/>
        <end position="84"/>
    </location>
</feature>
<accession>A0ABR8T4S4</accession>
<dbReference type="Proteomes" id="UP000608071">
    <property type="component" value="Unassembled WGS sequence"/>
</dbReference>
<gene>
    <name evidence="2" type="ORF">H9647_22090</name>
</gene>
<dbReference type="EMBL" id="JACSQL010000015">
    <property type="protein sequence ID" value="MBD7970760.1"/>
    <property type="molecule type" value="Genomic_DNA"/>
</dbReference>
<keyword evidence="1" id="KW-0472">Membrane</keyword>
<evidence type="ECO:0000256" key="1">
    <source>
        <dbReference type="SAM" id="Phobius"/>
    </source>
</evidence>
<name>A0ABR8T4S4_9BACL</name>
<reference evidence="2 3" key="1">
    <citation type="submission" date="2020-08" db="EMBL/GenBank/DDBJ databases">
        <title>A Genomic Blueprint of the Chicken Gut Microbiome.</title>
        <authorList>
            <person name="Gilroy R."/>
            <person name="Ravi A."/>
            <person name="Getino M."/>
            <person name="Pursley I."/>
            <person name="Horton D.L."/>
            <person name="Alikhan N.-F."/>
            <person name="Baker D."/>
            <person name="Gharbi K."/>
            <person name="Hall N."/>
            <person name="Watson M."/>
            <person name="Adriaenssens E.M."/>
            <person name="Foster-Nyarko E."/>
            <person name="Jarju S."/>
            <person name="Secka A."/>
            <person name="Antonio M."/>
            <person name="Oren A."/>
            <person name="Chaudhuri R."/>
            <person name="La Ragione R.M."/>
            <person name="Hildebrand F."/>
            <person name="Pallen M.J."/>
        </authorList>
    </citation>
    <scope>NUCLEOTIDE SEQUENCE [LARGE SCALE GENOMIC DNA]</scope>
    <source>
        <strain evidence="2 3">Sa2BVA9</strain>
    </source>
</reference>
<dbReference type="RefSeq" id="WP_191804153.1">
    <property type="nucleotide sequence ID" value="NZ_JACSQL010000015.1"/>
</dbReference>
<keyword evidence="1" id="KW-0812">Transmembrane</keyword>
<keyword evidence="3" id="KW-1185">Reference proteome</keyword>
<feature type="transmembrane region" description="Helical" evidence="1">
    <location>
        <begin position="6"/>
        <end position="26"/>
    </location>
</feature>